<feature type="region of interest" description="Disordered" evidence="1">
    <location>
        <begin position="409"/>
        <end position="440"/>
    </location>
</feature>
<sequence length="547" mass="63289">MSLEKYAVYFPELSNDCSGQSGYLWVRKLGSGIEGTVDLVLSVSDGQLYARKKTVPTRPAGADYHSREGYFHRKHPRIPELISSADCRVLRDWHKQAELIKATVTISKYCNGGTLSAFHDQCRLTQSPQHEVTEQFLWRLLVDQLDVVLFVHNSTPSLGRTDGHMNNTWLHFPGPSWKLPEFFSGDLGQLEVLNADIWQPRKARQLRRLRDRKGLRKVPRYSGYVRCLADDLNHVRVNVDVVSRAQERSEEFNKCQRQLSDIVCGLWDFCDWEDDGNDDSHLIDGSPRKIPDPRCYNKVYELRKQVKRYAERAASDDEAGVDFRWARDVPTRPRLWVDRGMLLSDCNARGMPGPFRIVKVNTTTLAITDMETTEFGANNPLKLGAYGNDLFVYGYSREELVLDPLPDQETYQQEQDDSDSADSDDENADDVPQLDEELPTHEVADLLSRIPTLKRRHGKLVADFSKFQRFRNVEVRQVKKGTLIIRLGREDFLVTKWKDGRRKKSSTRNTKATDVRRRDKPKWHRCGRHSRLHRVTDECLREEEDRS</sequence>
<name>A0AA39CMN6_9EURO</name>
<keyword evidence="3" id="KW-1185">Reference proteome</keyword>
<protein>
    <recommendedName>
        <fullName evidence="4">Protein kinase domain-containing protein</fullName>
    </recommendedName>
</protein>
<evidence type="ECO:0008006" key="4">
    <source>
        <dbReference type="Google" id="ProtNLM"/>
    </source>
</evidence>
<organism evidence="2 3">
    <name type="scientific">Cladophialophora chaetospira</name>
    <dbReference type="NCBI Taxonomy" id="386627"/>
    <lineage>
        <taxon>Eukaryota</taxon>
        <taxon>Fungi</taxon>
        <taxon>Dikarya</taxon>
        <taxon>Ascomycota</taxon>
        <taxon>Pezizomycotina</taxon>
        <taxon>Eurotiomycetes</taxon>
        <taxon>Chaetothyriomycetidae</taxon>
        <taxon>Chaetothyriales</taxon>
        <taxon>Herpotrichiellaceae</taxon>
        <taxon>Cladophialophora</taxon>
    </lineage>
</organism>
<reference evidence="2" key="1">
    <citation type="submission" date="2022-10" db="EMBL/GenBank/DDBJ databases">
        <title>Culturing micro-colonial fungi from biological soil crusts in the Mojave desert and describing Neophaeococcomyces mojavensis, and introducing the new genera and species Taxawa tesnikishii.</title>
        <authorList>
            <person name="Kurbessoian T."/>
            <person name="Stajich J.E."/>
        </authorList>
    </citation>
    <scope>NUCLEOTIDE SEQUENCE</scope>
    <source>
        <strain evidence="2">TK_41</strain>
    </source>
</reference>
<dbReference type="EMBL" id="JAPDRK010000004">
    <property type="protein sequence ID" value="KAJ9613413.1"/>
    <property type="molecule type" value="Genomic_DNA"/>
</dbReference>
<evidence type="ECO:0000256" key="1">
    <source>
        <dbReference type="SAM" id="MobiDB-lite"/>
    </source>
</evidence>
<dbReference type="InterPro" id="IPR011009">
    <property type="entry name" value="Kinase-like_dom_sf"/>
</dbReference>
<feature type="compositionally biased region" description="Acidic residues" evidence="1">
    <location>
        <begin position="414"/>
        <end position="437"/>
    </location>
</feature>
<dbReference type="SUPFAM" id="SSF56112">
    <property type="entry name" value="Protein kinase-like (PK-like)"/>
    <property type="match status" value="1"/>
</dbReference>
<proteinExistence type="predicted"/>
<evidence type="ECO:0000313" key="2">
    <source>
        <dbReference type="EMBL" id="KAJ9613413.1"/>
    </source>
</evidence>
<dbReference type="AlphaFoldDB" id="A0AA39CMN6"/>
<comment type="caution">
    <text evidence="2">The sequence shown here is derived from an EMBL/GenBank/DDBJ whole genome shotgun (WGS) entry which is preliminary data.</text>
</comment>
<dbReference type="Proteomes" id="UP001172673">
    <property type="component" value="Unassembled WGS sequence"/>
</dbReference>
<accession>A0AA39CMN6</accession>
<evidence type="ECO:0000313" key="3">
    <source>
        <dbReference type="Proteomes" id="UP001172673"/>
    </source>
</evidence>
<feature type="region of interest" description="Disordered" evidence="1">
    <location>
        <begin position="503"/>
        <end position="522"/>
    </location>
</feature>
<gene>
    <name evidence="2" type="ORF">H2200_003355</name>
</gene>